<evidence type="ECO:0000256" key="4">
    <source>
        <dbReference type="ARBA" id="ARBA00005988"/>
    </source>
</evidence>
<reference evidence="22" key="1">
    <citation type="submission" date="2022-11" db="UniProtKB">
        <authorList>
            <consortium name="WormBaseParasite"/>
        </authorList>
    </citation>
    <scope>IDENTIFICATION</scope>
</reference>
<dbReference type="PANTHER" id="PTHR11705:SF143">
    <property type="entry name" value="SLL0236 PROTEIN"/>
    <property type="match status" value="1"/>
</dbReference>
<evidence type="ECO:0000259" key="20">
    <source>
        <dbReference type="PROSITE" id="PS52035"/>
    </source>
</evidence>
<dbReference type="FunFam" id="3.40.630.10:FF:000040">
    <property type="entry name" value="zinc carboxypeptidase"/>
    <property type="match status" value="1"/>
</dbReference>
<evidence type="ECO:0000256" key="11">
    <source>
        <dbReference type="ARBA" id="ARBA00022833"/>
    </source>
</evidence>
<evidence type="ECO:0000256" key="14">
    <source>
        <dbReference type="ARBA" id="ARBA00023145"/>
    </source>
</evidence>
<evidence type="ECO:0000256" key="15">
    <source>
        <dbReference type="ARBA" id="ARBA00023157"/>
    </source>
</evidence>
<dbReference type="PANTHER" id="PTHR11705">
    <property type="entry name" value="PROTEASE FAMILY M14 CARBOXYPEPTIDASE A,B"/>
    <property type="match status" value="1"/>
</dbReference>
<keyword evidence="12" id="KW-0843">Virulence</keyword>
<evidence type="ECO:0000256" key="1">
    <source>
        <dbReference type="ARBA" id="ARBA00001947"/>
    </source>
</evidence>
<name>A0A914VCX0_9BILA</name>
<dbReference type="AlphaFoldDB" id="A0A914VCX0"/>
<evidence type="ECO:0000256" key="7">
    <source>
        <dbReference type="ARBA" id="ARBA00022670"/>
    </source>
</evidence>
<dbReference type="FunFam" id="3.30.70.340:FF:000002">
    <property type="entry name" value="Carboxypeptidase A"/>
    <property type="match status" value="1"/>
</dbReference>
<dbReference type="WBParaSite" id="PSAMB.scaffold1797size27783.g14958.t1">
    <property type="protein sequence ID" value="PSAMB.scaffold1797size27783.g14958.t1"/>
    <property type="gene ID" value="PSAMB.scaffold1797size27783.g14958"/>
</dbReference>
<evidence type="ECO:0000256" key="9">
    <source>
        <dbReference type="ARBA" id="ARBA00022729"/>
    </source>
</evidence>
<comment type="similarity">
    <text evidence="4 18">Belongs to the peptidase M14 family.</text>
</comment>
<dbReference type="GO" id="GO:0004181">
    <property type="term" value="F:metallocarboxypeptidase activity"/>
    <property type="evidence" value="ECO:0007669"/>
    <property type="project" value="InterPro"/>
</dbReference>
<keyword evidence="15" id="KW-1015">Disulfide bond</keyword>
<dbReference type="Pfam" id="PF00246">
    <property type="entry name" value="Peptidase_M14"/>
    <property type="match status" value="1"/>
</dbReference>
<feature type="signal peptide" evidence="19">
    <location>
        <begin position="1"/>
        <end position="16"/>
    </location>
</feature>
<keyword evidence="6" id="KW-0121">Carboxypeptidase</keyword>
<dbReference type="PROSITE" id="PS00132">
    <property type="entry name" value="CARBOXYPEPT_ZN_1"/>
    <property type="match status" value="1"/>
</dbReference>
<evidence type="ECO:0000256" key="18">
    <source>
        <dbReference type="PROSITE-ProRule" id="PRU01379"/>
    </source>
</evidence>
<dbReference type="CDD" id="cd03860">
    <property type="entry name" value="M14_CP_A-B_like"/>
    <property type="match status" value="1"/>
</dbReference>
<feature type="chain" id="PRO_5037081150" description="Zinc carboxypeptidase A 1" evidence="19">
    <location>
        <begin position="17"/>
        <end position="424"/>
    </location>
</feature>
<evidence type="ECO:0000256" key="3">
    <source>
        <dbReference type="ARBA" id="ARBA00004613"/>
    </source>
</evidence>
<keyword evidence="8" id="KW-0479">Metal-binding</keyword>
<dbReference type="GO" id="GO:0008270">
    <property type="term" value="F:zinc ion binding"/>
    <property type="evidence" value="ECO:0007669"/>
    <property type="project" value="InterPro"/>
</dbReference>
<feature type="active site" description="Proton donor/acceptor" evidence="18">
    <location>
        <position position="384"/>
    </location>
</feature>
<keyword evidence="7" id="KW-0645">Protease</keyword>
<evidence type="ECO:0000256" key="8">
    <source>
        <dbReference type="ARBA" id="ARBA00022723"/>
    </source>
</evidence>
<evidence type="ECO:0000256" key="13">
    <source>
        <dbReference type="ARBA" id="ARBA00023049"/>
    </source>
</evidence>
<dbReference type="SUPFAM" id="SSF53187">
    <property type="entry name" value="Zn-dependent exopeptidases"/>
    <property type="match status" value="1"/>
</dbReference>
<keyword evidence="11" id="KW-0862">Zinc</keyword>
<protein>
    <recommendedName>
        <fullName evidence="17">Zinc carboxypeptidase A 1</fullName>
    </recommendedName>
</protein>
<keyword evidence="14" id="KW-0865">Zymogen</keyword>
<evidence type="ECO:0000256" key="6">
    <source>
        <dbReference type="ARBA" id="ARBA00022645"/>
    </source>
</evidence>
<keyword evidence="10" id="KW-0378">Hydrolase</keyword>
<keyword evidence="13" id="KW-0482">Metalloprotease</keyword>
<dbReference type="PROSITE" id="PS52035">
    <property type="entry name" value="PEPTIDASE_M14"/>
    <property type="match status" value="1"/>
</dbReference>
<dbReference type="InterPro" id="IPR057246">
    <property type="entry name" value="CARBOXYPEPT_ZN_1"/>
</dbReference>
<dbReference type="Gene3D" id="3.40.630.10">
    <property type="entry name" value="Zn peptidases"/>
    <property type="match status" value="1"/>
</dbReference>
<comment type="function">
    <text evidence="2">Extracellular metalloprotease that contributes to pathogenicity.</text>
</comment>
<evidence type="ECO:0000256" key="16">
    <source>
        <dbReference type="ARBA" id="ARBA00057299"/>
    </source>
</evidence>
<evidence type="ECO:0000313" key="22">
    <source>
        <dbReference type="WBParaSite" id="PSAMB.scaffold1797size27783.g14958.t1"/>
    </source>
</evidence>
<comment type="cofactor">
    <cofactor evidence="1">
        <name>Zn(2+)</name>
        <dbReference type="ChEBI" id="CHEBI:29105"/>
    </cofactor>
</comment>
<comment type="function">
    <text evidence="16">Involved in the digestion of the blood meal.</text>
</comment>
<evidence type="ECO:0000256" key="12">
    <source>
        <dbReference type="ARBA" id="ARBA00023026"/>
    </source>
</evidence>
<dbReference type="GO" id="GO:0005615">
    <property type="term" value="C:extracellular space"/>
    <property type="evidence" value="ECO:0007669"/>
    <property type="project" value="TreeGrafter"/>
</dbReference>
<evidence type="ECO:0000256" key="19">
    <source>
        <dbReference type="SAM" id="SignalP"/>
    </source>
</evidence>
<accession>A0A914VCX0</accession>
<dbReference type="Pfam" id="PF02244">
    <property type="entry name" value="Propep_M14"/>
    <property type="match status" value="1"/>
</dbReference>
<keyword evidence="9 19" id="KW-0732">Signal</keyword>
<dbReference type="PRINTS" id="PR00765">
    <property type="entry name" value="CRBOXYPTASEA"/>
</dbReference>
<dbReference type="Proteomes" id="UP000887566">
    <property type="component" value="Unplaced"/>
</dbReference>
<evidence type="ECO:0000256" key="10">
    <source>
        <dbReference type="ARBA" id="ARBA00022801"/>
    </source>
</evidence>
<evidence type="ECO:0000256" key="17">
    <source>
        <dbReference type="ARBA" id="ARBA00069039"/>
    </source>
</evidence>
<feature type="domain" description="Peptidase M14" evidence="20">
    <location>
        <begin position="126"/>
        <end position="420"/>
    </location>
</feature>
<dbReference type="Gene3D" id="3.30.70.340">
    <property type="entry name" value="Metallocarboxypeptidase-like"/>
    <property type="match status" value="1"/>
</dbReference>
<dbReference type="InterPro" id="IPR003146">
    <property type="entry name" value="M14A_act_pep"/>
</dbReference>
<keyword evidence="5" id="KW-0964">Secreted</keyword>
<sequence>MNVFLFFAAFLAVSFAFPIQYEMFEGHQVLRIVPQTKEQLEHLLAIESSGILVDFWIEPRQVGKAVHLRVTPQQHDDVLAYLKKHEMDHTIYIENLRTLVERESKELAERVPFNAGDDPSKITLNQYHTLADILAYMNSVATANPTLASIVNIGTSYQKQALTAIKIGNPGTNKPAVWIDGGIHAREWITTATVLYIINELTTKQSQYSKLLSTIDVYLMPVVNADGYTYTFTTDRMWRKTRSGPRSGCYGVDPNRNWNFKWGVAGSSSNPCSETYDGPSPFSEVEPKQVADFLTANKANLKAYFNLHSYSEDWMYPFGWAAHTYPTDVNKLKAISAQAVAAIQAVNGEKFQYGSITDIVYPASGSTIDFTNAVLGIDYSFGMELRPNGDASNGFVLPPSQIIAGASETWAGLQVVLNAVANGQ</sequence>
<organism evidence="21 22">
    <name type="scientific">Plectus sambesii</name>
    <dbReference type="NCBI Taxonomy" id="2011161"/>
    <lineage>
        <taxon>Eukaryota</taxon>
        <taxon>Metazoa</taxon>
        <taxon>Ecdysozoa</taxon>
        <taxon>Nematoda</taxon>
        <taxon>Chromadorea</taxon>
        <taxon>Plectida</taxon>
        <taxon>Plectina</taxon>
        <taxon>Plectoidea</taxon>
        <taxon>Plectidae</taxon>
        <taxon>Plectus</taxon>
    </lineage>
</organism>
<dbReference type="SMART" id="SM00631">
    <property type="entry name" value="Zn_pept"/>
    <property type="match status" value="1"/>
</dbReference>
<dbReference type="GO" id="GO:0006508">
    <property type="term" value="P:proteolysis"/>
    <property type="evidence" value="ECO:0007669"/>
    <property type="project" value="UniProtKB-KW"/>
</dbReference>
<comment type="subcellular location">
    <subcellularLocation>
        <location evidence="3">Secreted</location>
    </subcellularLocation>
</comment>
<evidence type="ECO:0000256" key="5">
    <source>
        <dbReference type="ARBA" id="ARBA00022525"/>
    </source>
</evidence>
<dbReference type="SUPFAM" id="SSF54897">
    <property type="entry name" value="Protease propeptides/inhibitors"/>
    <property type="match status" value="1"/>
</dbReference>
<evidence type="ECO:0000256" key="2">
    <source>
        <dbReference type="ARBA" id="ARBA00003091"/>
    </source>
</evidence>
<evidence type="ECO:0000313" key="21">
    <source>
        <dbReference type="Proteomes" id="UP000887566"/>
    </source>
</evidence>
<proteinExistence type="inferred from homology"/>
<keyword evidence="21" id="KW-1185">Reference proteome</keyword>
<dbReference type="InterPro" id="IPR000834">
    <property type="entry name" value="Peptidase_M14"/>
</dbReference>
<dbReference type="InterPro" id="IPR036990">
    <property type="entry name" value="M14A-like_propep"/>
</dbReference>